<dbReference type="PIR" id="H75333">
    <property type="entry name" value="H75333"/>
</dbReference>
<accession>Q9RT25</accession>
<dbReference type="PaxDb" id="243230-DR_1944"/>
<sequence>MKRLVVLTLLPLLASCGSAVSEPPVTSQQMPRTLTGEWTASVREAAPALRLTLVQDGEQLRGQAVFPELAWNQAGTFEVRGQQVGQRADAQLLSGGQKVYDLMCQRSANIWTCALETATGGERLSVARAWHLTLTSAR</sequence>
<dbReference type="PROSITE" id="PS51257">
    <property type="entry name" value="PROKAR_LIPOPROTEIN"/>
    <property type="match status" value="1"/>
</dbReference>
<evidence type="ECO:0000313" key="2">
    <source>
        <dbReference type="EMBL" id="AAF11504.1"/>
    </source>
</evidence>
<feature type="chain" id="PRO_5009974210" description="Lipoprotein" evidence="1">
    <location>
        <begin position="22"/>
        <end position="138"/>
    </location>
</feature>
<gene>
    <name evidence="2" type="ordered locus">DR_1944</name>
</gene>
<dbReference type="OrthoDB" id="9956801at2"/>
<dbReference type="PATRIC" id="fig|243230.17.peg.2164"/>
<keyword evidence="3" id="KW-1185">Reference proteome</keyword>
<dbReference type="GeneID" id="69518180"/>
<dbReference type="Proteomes" id="UP000002524">
    <property type="component" value="Chromosome 1"/>
</dbReference>
<dbReference type="RefSeq" id="WP_010888577.1">
    <property type="nucleotide sequence ID" value="NC_001263.1"/>
</dbReference>
<dbReference type="KEGG" id="dra:DR_1944"/>
<dbReference type="EnsemblBacteria" id="AAF11504">
    <property type="protein sequence ID" value="AAF11504"/>
    <property type="gene ID" value="DR_1944"/>
</dbReference>
<evidence type="ECO:0008006" key="4">
    <source>
        <dbReference type="Google" id="ProtNLM"/>
    </source>
</evidence>
<reference evidence="2 3" key="1">
    <citation type="journal article" date="1999" name="Science">
        <title>Genome sequence of the radioresistant bacterium Deinococcus radiodurans R1.</title>
        <authorList>
            <person name="White O."/>
            <person name="Eisen J.A."/>
            <person name="Heidelberg J.F."/>
            <person name="Hickey E.K."/>
            <person name="Peterson J.D."/>
            <person name="Dodson R.J."/>
            <person name="Haft D.H."/>
            <person name="Gwinn M.L."/>
            <person name="Nelson W.C."/>
            <person name="Richardson D.L."/>
            <person name="Moffat K.S."/>
            <person name="Qin H."/>
            <person name="Jiang L."/>
            <person name="Pamphile W."/>
            <person name="Crosby M."/>
            <person name="Shen M."/>
            <person name="Vamathevan J.J."/>
            <person name="Lam P."/>
            <person name="McDonald L."/>
            <person name="Utterback T."/>
            <person name="Zalewski C."/>
            <person name="Makarova K.S."/>
            <person name="Aravind L."/>
            <person name="Daly M.J."/>
            <person name="Minton K.W."/>
            <person name="Fleischmann R.D."/>
            <person name="Ketchum K.A."/>
            <person name="Nelson K.E."/>
            <person name="Salzberg S."/>
            <person name="Smith H.O."/>
            <person name="Venter J.C."/>
            <person name="Fraser C.M."/>
        </authorList>
    </citation>
    <scope>NUCLEOTIDE SEQUENCE [LARGE SCALE GENOMIC DNA]</scope>
    <source>
        <strain evidence="3">ATCC 13939 / DSM 20539 / JCM 16871 / LMG 4051 / NBRC 15346 / NCIMB 9279 / R1 / VKM B-1422</strain>
    </source>
</reference>
<dbReference type="InParanoid" id="Q9RT25"/>
<protein>
    <recommendedName>
        <fullName evidence="4">Lipoprotein</fullName>
    </recommendedName>
</protein>
<dbReference type="STRING" id="243230.DR_1944"/>
<dbReference type="HOGENOM" id="CLU_1851875_0_0_0"/>
<evidence type="ECO:0000313" key="3">
    <source>
        <dbReference type="Proteomes" id="UP000002524"/>
    </source>
</evidence>
<evidence type="ECO:0000256" key="1">
    <source>
        <dbReference type="SAM" id="SignalP"/>
    </source>
</evidence>
<keyword evidence="1" id="KW-0732">Signal</keyword>
<organism evidence="2 3">
    <name type="scientific">Deinococcus radiodurans (strain ATCC 13939 / DSM 20539 / JCM 16871 / CCUG 27074 / LMG 4051 / NBRC 15346 / NCIMB 9279 / VKM B-1422 / R1)</name>
    <dbReference type="NCBI Taxonomy" id="243230"/>
    <lineage>
        <taxon>Bacteria</taxon>
        <taxon>Thermotogati</taxon>
        <taxon>Deinococcota</taxon>
        <taxon>Deinococci</taxon>
        <taxon>Deinococcales</taxon>
        <taxon>Deinococcaceae</taxon>
        <taxon>Deinococcus</taxon>
    </lineage>
</organism>
<feature type="signal peptide" evidence="1">
    <location>
        <begin position="1"/>
        <end position="21"/>
    </location>
</feature>
<dbReference type="AlphaFoldDB" id="Q9RT25"/>
<dbReference type="EMBL" id="AE000513">
    <property type="protein sequence ID" value="AAF11504.1"/>
    <property type="molecule type" value="Genomic_DNA"/>
</dbReference>
<name>Q9RT25_DEIRA</name>
<proteinExistence type="predicted"/>